<evidence type="ECO:0000313" key="4">
    <source>
        <dbReference type="RefSeq" id="XP_047737431.1"/>
    </source>
</evidence>
<dbReference type="InterPro" id="IPR036397">
    <property type="entry name" value="RNaseH_sf"/>
</dbReference>
<feature type="transmembrane region" description="Helical" evidence="1">
    <location>
        <begin position="66"/>
        <end position="83"/>
    </location>
</feature>
<gene>
    <name evidence="4" type="primary">LOC108665834</name>
</gene>
<dbReference type="PANTHER" id="PTHR16007">
    <property type="entry name" value="EPIDIDYMAL MEMBRANE PROTEIN E9-RELATED"/>
    <property type="match status" value="1"/>
</dbReference>
<keyword evidence="1" id="KW-1133">Transmembrane helix</keyword>
<sequence length="328" mass="37677">MRNVEDYVHMTSAVLTGMAPAAVILKHYRYLVVDGLEYIVSGATFMLITMLMLAHSKHQDSLNQQVHLQMGILWFLLAVTMYAETVNMDKPVYPIIRGFLLIYLGGLWIQADFILWNMDNDKRWPPEDHFYLFLETMTMAWHFIGAIMVTCIVNFIVLFLVKRLTASQVRQELDISKGAIQALMALPEGERRSLRQMECNGVGAFHANGTSELVSLKGNQCADDYVQTFEDHLLPVIRHRIRRSAIFQQDNASICTARTTKAFFKRAKVRVMDWPAKSPDLNPIENVWGYMAGIVYACWKQYDTKEELELAIQAAWSNLDPNYLHYLA</sequence>
<dbReference type="KEGG" id="hazt:108665834"/>
<evidence type="ECO:0000313" key="3">
    <source>
        <dbReference type="Proteomes" id="UP000694843"/>
    </source>
</evidence>
<accession>A0A979FKB2</accession>
<feature type="transmembrane region" description="Helical" evidence="1">
    <location>
        <begin position="95"/>
        <end position="118"/>
    </location>
</feature>
<evidence type="ECO:0000256" key="1">
    <source>
        <dbReference type="SAM" id="Phobius"/>
    </source>
</evidence>
<keyword evidence="3" id="KW-1185">Reference proteome</keyword>
<name>A0A979FKB2_HYAAZ</name>
<keyword evidence="1" id="KW-0472">Membrane</keyword>
<dbReference type="OrthoDB" id="6368480at2759"/>
<dbReference type="GeneID" id="108665834"/>
<dbReference type="Pfam" id="PF13358">
    <property type="entry name" value="DDE_3"/>
    <property type="match status" value="1"/>
</dbReference>
<feature type="transmembrane region" description="Helical" evidence="1">
    <location>
        <begin position="138"/>
        <end position="161"/>
    </location>
</feature>
<dbReference type="PANTHER" id="PTHR16007:SF15">
    <property type="entry name" value="TRANSMEMBRANE PROTEIN 45B"/>
    <property type="match status" value="1"/>
</dbReference>
<reference evidence="4" key="1">
    <citation type="submission" date="2025-08" db="UniProtKB">
        <authorList>
            <consortium name="RefSeq"/>
        </authorList>
    </citation>
    <scope>IDENTIFICATION</scope>
    <source>
        <tissue evidence="4">Whole organism</tissue>
    </source>
</reference>
<feature type="domain" description="Tc1-like transposase DDE" evidence="2">
    <location>
        <begin position="194"/>
        <end position="308"/>
    </location>
</feature>
<dbReference type="AlphaFoldDB" id="A0A979FKB2"/>
<dbReference type="Proteomes" id="UP000694843">
    <property type="component" value="Unplaced"/>
</dbReference>
<dbReference type="InterPro" id="IPR042127">
    <property type="entry name" value="TMEM45"/>
</dbReference>
<dbReference type="GO" id="GO:0003676">
    <property type="term" value="F:nucleic acid binding"/>
    <property type="evidence" value="ECO:0007669"/>
    <property type="project" value="InterPro"/>
</dbReference>
<dbReference type="Gene3D" id="3.30.420.10">
    <property type="entry name" value="Ribonuclease H-like superfamily/Ribonuclease H"/>
    <property type="match status" value="1"/>
</dbReference>
<proteinExistence type="predicted"/>
<organism evidence="3 4">
    <name type="scientific">Hyalella azteca</name>
    <name type="common">Amphipod</name>
    <dbReference type="NCBI Taxonomy" id="294128"/>
    <lineage>
        <taxon>Eukaryota</taxon>
        <taxon>Metazoa</taxon>
        <taxon>Ecdysozoa</taxon>
        <taxon>Arthropoda</taxon>
        <taxon>Crustacea</taxon>
        <taxon>Multicrustacea</taxon>
        <taxon>Malacostraca</taxon>
        <taxon>Eumalacostraca</taxon>
        <taxon>Peracarida</taxon>
        <taxon>Amphipoda</taxon>
        <taxon>Senticaudata</taxon>
        <taxon>Talitrida</taxon>
        <taxon>Talitroidea</taxon>
        <taxon>Hyalellidae</taxon>
        <taxon>Hyalella</taxon>
    </lineage>
</organism>
<dbReference type="InterPro" id="IPR038717">
    <property type="entry name" value="Tc1-like_DDE_dom"/>
</dbReference>
<evidence type="ECO:0000259" key="2">
    <source>
        <dbReference type="Pfam" id="PF13358"/>
    </source>
</evidence>
<protein>
    <submittedName>
        <fullName evidence="4">Uncharacterized protein LOC108665834</fullName>
    </submittedName>
</protein>
<keyword evidence="1" id="KW-0812">Transmembrane</keyword>
<dbReference type="RefSeq" id="XP_047737431.1">
    <property type="nucleotide sequence ID" value="XM_047881475.1"/>
</dbReference>
<feature type="transmembrane region" description="Helical" evidence="1">
    <location>
        <begin position="36"/>
        <end position="54"/>
    </location>
</feature>